<feature type="compositionally biased region" description="Acidic residues" evidence="1">
    <location>
        <begin position="224"/>
        <end position="233"/>
    </location>
</feature>
<dbReference type="VEuPathDB" id="TriTrypDB:ADEAN_000553600"/>
<evidence type="ECO:0000313" key="2">
    <source>
        <dbReference type="EMBL" id="CAD2218050.1"/>
    </source>
</evidence>
<protein>
    <submittedName>
        <fullName evidence="2">Uncharacterized protein</fullName>
    </submittedName>
</protein>
<feature type="compositionally biased region" description="Acidic residues" evidence="1">
    <location>
        <begin position="253"/>
        <end position="264"/>
    </location>
</feature>
<proteinExistence type="predicted"/>
<dbReference type="AlphaFoldDB" id="A0A7G2CDY1"/>
<sequence length="298" mass="32939">MADPPPLGLSEQDETKLLADYGVVGPYDRLVEVQAASKFKSDYGDDNVFLTGAVDVDDDDEDQDHLPDTDLDAREELLLPLDALLVKHTNILGAYSSNTLMHNISSALQSAEPPSTTPEAEKANIQYREVLRQGREQEARANYLTSEVGKATTGGIRRASVQRRSVMDLGDDEADTVGEADKLLEAANLFLAQEKYNPDLDTELQDRLKEIREEQEQTAHLTSDDDSDEEEDEELLKARALISKFAAIKEAALAEEETSAESVEEPNPNDAVGPEEPSVPPPLPELVYPLYSYDYEPF</sequence>
<name>A0A7G2CDY1_9TRYP</name>
<evidence type="ECO:0000256" key="1">
    <source>
        <dbReference type="SAM" id="MobiDB-lite"/>
    </source>
</evidence>
<feature type="region of interest" description="Disordered" evidence="1">
    <location>
        <begin position="253"/>
        <end position="287"/>
    </location>
</feature>
<evidence type="ECO:0000313" key="3">
    <source>
        <dbReference type="Proteomes" id="UP000515908"/>
    </source>
</evidence>
<accession>A0A7G2CDY1</accession>
<reference evidence="2 3" key="1">
    <citation type="submission" date="2020-08" db="EMBL/GenBank/DDBJ databases">
        <authorList>
            <person name="Newling K."/>
            <person name="Davey J."/>
            <person name="Forrester S."/>
        </authorList>
    </citation>
    <scope>NUCLEOTIDE SEQUENCE [LARGE SCALE GENOMIC DNA]</scope>
    <source>
        <strain evidence="3">Crithidia deanei Carvalho (ATCC PRA-265)</strain>
    </source>
</reference>
<gene>
    <name evidence="2" type="ORF">ADEAN_000553600</name>
</gene>
<organism evidence="2 3">
    <name type="scientific">Angomonas deanei</name>
    <dbReference type="NCBI Taxonomy" id="59799"/>
    <lineage>
        <taxon>Eukaryota</taxon>
        <taxon>Discoba</taxon>
        <taxon>Euglenozoa</taxon>
        <taxon>Kinetoplastea</taxon>
        <taxon>Metakinetoplastina</taxon>
        <taxon>Trypanosomatida</taxon>
        <taxon>Trypanosomatidae</taxon>
        <taxon>Strigomonadinae</taxon>
        <taxon>Angomonas</taxon>
    </lineage>
</organism>
<keyword evidence="3" id="KW-1185">Reference proteome</keyword>
<feature type="region of interest" description="Disordered" evidence="1">
    <location>
        <begin position="214"/>
        <end position="233"/>
    </location>
</feature>
<dbReference type="EMBL" id="LR877154">
    <property type="protein sequence ID" value="CAD2218050.1"/>
    <property type="molecule type" value="Genomic_DNA"/>
</dbReference>
<dbReference type="Proteomes" id="UP000515908">
    <property type="component" value="Chromosome 10"/>
</dbReference>